<gene>
    <name evidence="4" type="ORF">ACFOY2_43115</name>
</gene>
<keyword evidence="1" id="KW-0547">Nucleotide-binding</keyword>
<dbReference type="Proteomes" id="UP001595851">
    <property type="component" value="Unassembled WGS sequence"/>
</dbReference>
<sequence length="515" mass="55923">MERLSGHRREAHVGDENGHAPAARRTPVRMDADQARAAHHELVAALAGRPLVAVERFSTALRTGYTGPDAIEALRPALSIGCYGAWEPATPGVVVAAEDRTRLRSIAERHGWLPRTRHDAARHLVQLDRPPVVFTWYATHRLRELAGPGAVVTAIDGDVRATIEAKHLFDDLLRAAGVPAVARVPCVHTERLPSLPELRRAVRTERVVVQAGYAGEGRGTVIVSDEEDMARAARLLGPYRVAAYVSGWPATIAVLSVPDRDGGVRVYADRPSHSSTGIAELGIDPTRSAGNDWSRPWPTPAAALLIECAERIAVWAWRRYGIAGLFCLDAILTPAERVYLSAIKWRHQESTEVAAVNQQSLGLPPFVLAHLSVMLGGQVTWLGDPHEHNQLSLLRATQSGGPFSVKVRLRREDGPVRVSAVHGPGIYRLDPADRLMWVRHGAHPGDAYPERGEFLLANLPGPDVVCHPGADIATYEGIAEGEAHPFDGPHSAALSTERVLAAIRDLFLPYDPARA</sequence>
<feature type="domain" description="ATP-grasp" evidence="3">
    <location>
        <begin position="170"/>
        <end position="374"/>
    </location>
</feature>
<name>A0ABV8GMG2_9ACTN</name>
<dbReference type="InterPro" id="IPR011761">
    <property type="entry name" value="ATP-grasp"/>
</dbReference>
<dbReference type="SUPFAM" id="SSF56059">
    <property type="entry name" value="Glutathione synthetase ATP-binding domain-like"/>
    <property type="match status" value="1"/>
</dbReference>
<dbReference type="RefSeq" id="WP_379533930.1">
    <property type="nucleotide sequence ID" value="NZ_JBHSBI010000032.1"/>
</dbReference>
<evidence type="ECO:0000256" key="1">
    <source>
        <dbReference type="PROSITE-ProRule" id="PRU00409"/>
    </source>
</evidence>
<dbReference type="EMBL" id="JBHSBI010000032">
    <property type="protein sequence ID" value="MFC4014080.1"/>
    <property type="molecule type" value="Genomic_DNA"/>
</dbReference>
<feature type="region of interest" description="Disordered" evidence="2">
    <location>
        <begin position="1"/>
        <end position="26"/>
    </location>
</feature>
<keyword evidence="5" id="KW-1185">Reference proteome</keyword>
<keyword evidence="1" id="KW-0067">ATP-binding</keyword>
<evidence type="ECO:0000259" key="3">
    <source>
        <dbReference type="PROSITE" id="PS50975"/>
    </source>
</evidence>
<dbReference type="PROSITE" id="PS50975">
    <property type="entry name" value="ATP_GRASP"/>
    <property type="match status" value="1"/>
</dbReference>
<protein>
    <recommendedName>
        <fullName evidence="3">ATP-grasp domain-containing protein</fullName>
    </recommendedName>
</protein>
<proteinExistence type="predicted"/>
<organism evidence="4 5">
    <name type="scientific">Nonomuraea purpurea</name>
    <dbReference type="NCBI Taxonomy" id="1849276"/>
    <lineage>
        <taxon>Bacteria</taxon>
        <taxon>Bacillati</taxon>
        <taxon>Actinomycetota</taxon>
        <taxon>Actinomycetes</taxon>
        <taxon>Streptosporangiales</taxon>
        <taxon>Streptosporangiaceae</taxon>
        <taxon>Nonomuraea</taxon>
    </lineage>
</organism>
<comment type="caution">
    <text evidence="4">The sequence shown here is derived from an EMBL/GenBank/DDBJ whole genome shotgun (WGS) entry which is preliminary data.</text>
</comment>
<evidence type="ECO:0000313" key="4">
    <source>
        <dbReference type="EMBL" id="MFC4014080.1"/>
    </source>
</evidence>
<feature type="compositionally biased region" description="Basic and acidic residues" evidence="2">
    <location>
        <begin position="1"/>
        <end position="18"/>
    </location>
</feature>
<evidence type="ECO:0000313" key="5">
    <source>
        <dbReference type="Proteomes" id="UP001595851"/>
    </source>
</evidence>
<accession>A0ABV8GMG2</accession>
<evidence type="ECO:0000256" key="2">
    <source>
        <dbReference type="SAM" id="MobiDB-lite"/>
    </source>
</evidence>
<reference evidence="5" key="1">
    <citation type="journal article" date="2019" name="Int. J. Syst. Evol. Microbiol.">
        <title>The Global Catalogue of Microorganisms (GCM) 10K type strain sequencing project: providing services to taxonomists for standard genome sequencing and annotation.</title>
        <authorList>
            <consortium name="The Broad Institute Genomics Platform"/>
            <consortium name="The Broad Institute Genome Sequencing Center for Infectious Disease"/>
            <person name="Wu L."/>
            <person name="Ma J."/>
        </authorList>
    </citation>
    <scope>NUCLEOTIDE SEQUENCE [LARGE SCALE GENOMIC DNA]</scope>
    <source>
        <strain evidence="5">TBRC 1276</strain>
    </source>
</reference>